<protein>
    <submittedName>
        <fullName evidence="3">Atrazine chlorohydrolase/guanine deaminase</fullName>
    </submittedName>
</protein>
<evidence type="ECO:0000313" key="3">
    <source>
        <dbReference type="EMBL" id="KAE8389072.1"/>
    </source>
</evidence>
<dbReference type="EMBL" id="SPNV01000445">
    <property type="protein sequence ID" value="KAF5855370.1"/>
    <property type="molecule type" value="Genomic_DNA"/>
</dbReference>
<dbReference type="PANTHER" id="PTHR43794:SF11">
    <property type="entry name" value="AMIDOHYDROLASE-RELATED DOMAIN-CONTAINING PROTEIN"/>
    <property type="match status" value="1"/>
</dbReference>
<feature type="domain" description="Amidohydrolase-related" evidence="2">
    <location>
        <begin position="56"/>
        <end position="409"/>
    </location>
</feature>
<proteinExistence type="predicted"/>
<accession>A0A5N7C4T1</accession>
<sequence length="454" mass="49479">MLYTHATIITVDPARRIIEDGAIYVRDNIIADLDATSVLRRRYPHEREYDLSGHVAIPGLISTHMHTIQALLRGTADNQVLGSWLEDIVRPLQYIMTAEEASVAVQLSVAEMLKSGTTCFLESMFLEHHDFDQLCRVVQDSGIRGCLARRAPLPAPANNATDRSIANVVQSWRRWNGAANDRIRVWFGALTPGLTSDDRFKEMTAVAHSHGIPITIHCAESQLQYNSFASHGHTPVSWAESVGLLSPSTVLAHMVHLDKINDIPKLAASGAHIAHCPTSNAKLASGIARVPDLVAAGVNVSIGTDGAPCQNTCDLLQELKLAAIVQRSVSHNPSLFRAETILEMGTINGARALGLADQIGSLEVKKRADFVALDMRKPHLQPCINPVSNVVYSATGRDVSVVVVDGQLVVDRGKLLTMDEEAIIEAAKQKSCSILERADLMDQIRSIWPVSQSR</sequence>
<dbReference type="AlphaFoldDB" id="A0A5N7C4T1"/>
<dbReference type="InterPro" id="IPR006680">
    <property type="entry name" value="Amidohydro-rel"/>
</dbReference>
<keyword evidence="1 3" id="KW-0378">Hydrolase</keyword>
<dbReference type="OrthoDB" id="194468at2759"/>
<dbReference type="InterPro" id="IPR032466">
    <property type="entry name" value="Metal_Hydrolase"/>
</dbReference>
<reference evidence="3" key="2">
    <citation type="submission" date="2019-04" db="EMBL/GenBank/DDBJ databases">
        <title>Friends and foes A comparative genomics studyof 23 Aspergillus species from section Flavi.</title>
        <authorList>
            <consortium name="DOE Joint Genome Institute"/>
            <person name="Kjaerbolling I."/>
            <person name="Vesth T."/>
            <person name="Frisvad J.C."/>
            <person name="Nybo J.L."/>
            <person name="Theobald S."/>
            <person name="Kildgaard S."/>
            <person name="Isbrandt T."/>
            <person name="Kuo A."/>
            <person name="Sato A."/>
            <person name="Lyhne E.K."/>
            <person name="Kogle M.E."/>
            <person name="Wiebenga A."/>
            <person name="Kun R.S."/>
            <person name="Lubbers R.J."/>
            <person name="Makela M.R."/>
            <person name="Barry K."/>
            <person name="Chovatia M."/>
            <person name="Clum A."/>
            <person name="Daum C."/>
            <person name="Haridas S."/>
            <person name="He G."/>
            <person name="LaButti K."/>
            <person name="Lipzen A."/>
            <person name="Mondo S."/>
            <person name="Riley R."/>
            <person name="Salamov A."/>
            <person name="Simmons B.A."/>
            <person name="Magnuson J.K."/>
            <person name="Henrissat B."/>
            <person name="Mortensen U.H."/>
            <person name="Larsen T.O."/>
            <person name="Devries R.P."/>
            <person name="Grigoriev I.V."/>
            <person name="Machida M."/>
            <person name="Baker S.E."/>
            <person name="Andersen M.R."/>
        </authorList>
    </citation>
    <scope>NUCLEOTIDE SEQUENCE [LARGE SCALE GENOMIC DNA]</scope>
    <source>
        <strain evidence="3">IBT 14317</strain>
    </source>
</reference>
<dbReference type="Gene3D" id="2.30.40.10">
    <property type="entry name" value="Urease, subunit C, domain 1"/>
    <property type="match status" value="1"/>
</dbReference>
<dbReference type="Proteomes" id="UP000326877">
    <property type="component" value="Unassembled WGS sequence"/>
</dbReference>
<evidence type="ECO:0000256" key="1">
    <source>
        <dbReference type="ARBA" id="ARBA00022801"/>
    </source>
</evidence>
<dbReference type="SUPFAM" id="SSF51556">
    <property type="entry name" value="Metallo-dependent hydrolases"/>
    <property type="match status" value="1"/>
</dbReference>
<accession>A0A8H5ZUG6</accession>
<dbReference type="Pfam" id="PF01979">
    <property type="entry name" value="Amidohydro_1"/>
    <property type="match status" value="1"/>
</dbReference>
<organism evidence="3">
    <name type="scientific">Petromyces alliaceus</name>
    <name type="common">Aspergillus alliaceus</name>
    <dbReference type="NCBI Taxonomy" id="209559"/>
    <lineage>
        <taxon>Eukaryota</taxon>
        <taxon>Fungi</taxon>
        <taxon>Dikarya</taxon>
        <taxon>Ascomycota</taxon>
        <taxon>Pezizomycotina</taxon>
        <taxon>Eurotiomycetes</taxon>
        <taxon>Eurotiomycetidae</taxon>
        <taxon>Eurotiales</taxon>
        <taxon>Aspergillaceae</taxon>
        <taxon>Aspergillus</taxon>
        <taxon>Aspergillus subgen. Circumdati</taxon>
    </lineage>
</organism>
<evidence type="ECO:0000259" key="2">
    <source>
        <dbReference type="Pfam" id="PF01979"/>
    </source>
</evidence>
<dbReference type="InterPro" id="IPR011059">
    <property type="entry name" value="Metal-dep_hydrolase_composite"/>
</dbReference>
<gene>
    <name evidence="3" type="ORF">BDV23DRAFT_194710</name>
    <name evidence="4" type="ORF">ETB97_009345</name>
</gene>
<evidence type="ECO:0000313" key="5">
    <source>
        <dbReference type="Proteomes" id="UP000541154"/>
    </source>
</evidence>
<dbReference type="GO" id="GO:0016810">
    <property type="term" value="F:hydrolase activity, acting on carbon-nitrogen (but not peptide) bonds"/>
    <property type="evidence" value="ECO:0007669"/>
    <property type="project" value="InterPro"/>
</dbReference>
<dbReference type="PANTHER" id="PTHR43794">
    <property type="entry name" value="AMINOHYDROLASE SSNA-RELATED"/>
    <property type="match status" value="1"/>
</dbReference>
<dbReference type="Gene3D" id="3.20.20.140">
    <property type="entry name" value="Metal-dependent hydrolases"/>
    <property type="match status" value="1"/>
</dbReference>
<reference evidence="4 5" key="1">
    <citation type="submission" date="2019-04" db="EMBL/GenBank/DDBJ databases">
        <title>Aspergillus burnettii sp. nov., novel species from soil in southeast Queensland.</title>
        <authorList>
            <person name="Gilchrist C.L.M."/>
            <person name="Pitt J.I."/>
            <person name="Lange L."/>
            <person name="Lacey H.J."/>
            <person name="Vuong D."/>
            <person name="Midgley D.J."/>
            <person name="Greenfield P."/>
            <person name="Bradbury M."/>
            <person name="Lacey E."/>
            <person name="Busk P.K."/>
            <person name="Pilgaard B."/>
            <person name="Chooi Y.H."/>
            <person name="Piggott A.M."/>
        </authorList>
    </citation>
    <scope>NUCLEOTIDE SEQUENCE [LARGE SCALE GENOMIC DNA]</scope>
    <source>
        <strain evidence="4 5">FRR 5400</strain>
    </source>
</reference>
<dbReference type="SUPFAM" id="SSF51338">
    <property type="entry name" value="Composite domain of metallo-dependent hydrolases"/>
    <property type="match status" value="2"/>
</dbReference>
<dbReference type="CDD" id="cd01298">
    <property type="entry name" value="ATZ_TRZ_like"/>
    <property type="match status" value="1"/>
</dbReference>
<evidence type="ECO:0000313" key="4">
    <source>
        <dbReference type="EMBL" id="KAF5855370.1"/>
    </source>
</evidence>
<keyword evidence="5" id="KW-1185">Reference proteome</keyword>
<name>A0A5N7C4T1_PETAA</name>
<dbReference type="EMBL" id="ML735270">
    <property type="protein sequence ID" value="KAE8389072.1"/>
    <property type="molecule type" value="Genomic_DNA"/>
</dbReference>
<dbReference type="InterPro" id="IPR050287">
    <property type="entry name" value="MTA/SAH_deaminase"/>
</dbReference>
<dbReference type="Proteomes" id="UP000541154">
    <property type="component" value="Unassembled WGS sequence"/>
</dbReference>